<dbReference type="SUPFAM" id="SSF48403">
    <property type="entry name" value="Ankyrin repeat"/>
    <property type="match status" value="1"/>
</dbReference>
<feature type="region of interest" description="Disordered" evidence="1">
    <location>
        <begin position="1"/>
        <end position="44"/>
    </location>
</feature>
<name>A0AA40DV64_9PEZI</name>
<protein>
    <submittedName>
        <fullName evidence="2">Ankyrin repeat-containing domain protein</fullName>
    </submittedName>
</protein>
<sequence>MPLATERAAPQRRQDSWSGNSPQTTLCDEPSDTPSTRKRASPEGRVCATFSGTLEDLDITAGGLSIDPTDLLPWRSRFRRLANRFGLQLRTGKAAETDSKRAFILAAKGGHWSTARLLLDAQRAGGEGGYSVPRSGSWNDIAELVGGGEACLNAVDEDGLTALMRAVISGDRNGVGLLLDIGTVEPDACDSRGRTPLAWAVRERNWTAVDMLLETGRVNPVARDSDGLTPLMWAAISGSDYYIQRLLDAKRERHWWRRGPKVRPTYRDTYEYALFS</sequence>
<reference evidence="2" key="1">
    <citation type="submission" date="2023-06" db="EMBL/GenBank/DDBJ databases">
        <title>Genome-scale phylogeny and comparative genomics of the fungal order Sordariales.</title>
        <authorList>
            <consortium name="Lawrence Berkeley National Laboratory"/>
            <person name="Hensen N."/>
            <person name="Bonometti L."/>
            <person name="Westerberg I."/>
            <person name="Brannstrom I.O."/>
            <person name="Guillou S."/>
            <person name="Cros-Aarteil S."/>
            <person name="Calhoun S."/>
            <person name="Haridas S."/>
            <person name="Kuo A."/>
            <person name="Mondo S."/>
            <person name="Pangilinan J."/>
            <person name="Riley R."/>
            <person name="Labutti K."/>
            <person name="Andreopoulos B."/>
            <person name="Lipzen A."/>
            <person name="Chen C."/>
            <person name="Yanf M."/>
            <person name="Daum C."/>
            <person name="Ng V."/>
            <person name="Clum A."/>
            <person name="Steindorff A."/>
            <person name="Ohm R."/>
            <person name="Martin F."/>
            <person name="Silar P."/>
            <person name="Natvig D."/>
            <person name="Lalanne C."/>
            <person name="Gautier V."/>
            <person name="Ament-Velasquez S.L."/>
            <person name="Kruys A."/>
            <person name="Hutchinson M.I."/>
            <person name="Powell A.J."/>
            <person name="Barry K."/>
            <person name="Miller A.N."/>
            <person name="Grigoriev I.V."/>
            <person name="Debuchy R."/>
            <person name="Gladieux P."/>
            <person name="Thoren M.H."/>
            <person name="Johannesson H."/>
        </authorList>
    </citation>
    <scope>NUCLEOTIDE SEQUENCE</scope>
    <source>
        <strain evidence="2">SMH4607-1</strain>
    </source>
</reference>
<evidence type="ECO:0000313" key="2">
    <source>
        <dbReference type="EMBL" id="KAK0714682.1"/>
    </source>
</evidence>
<gene>
    <name evidence="2" type="ORF">B0H67DRAFT_578794</name>
</gene>
<dbReference type="InterPro" id="IPR036770">
    <property type="entry name" value="Ankyrin_rpt-contain_sf"/>
</dbReference>
<comment type="caution">
    <text evidence="2">The sequence shown here is derived from an EMBL/GenBank/DDBJ whole genome shotgun (WGS) entry which is preliminary data.</text>
</comment>
<dbReference type="SMART" id="SM00248">
    <property type="entry name" value="ANK"/>
    <property type="match status" value="3"/>
</dbReference>
<dbReference type="InterPro" id="IPR002110">
    <property type="entry name" value="Ankyrin_rpt"/>
</dbReference>
<dbReference type="Gene3D" id="1.25.40.20">
    <property type="entry name" value="Ankyrin repeat-containing domain"/>
    <property type="match status" value="1"/>
</dbReference>
<feature type="compositionally biased region" description="Polar residues" evidence="1">
    <location>
        <begin position="16"/>
        <end position="26"/>
    </location>
</feature>
<dbReference type="PANTHER" id="PTHR24184">
    <property type="entry name" value="SI:CH211-189E2.2"/>
    <property type="match status" value="1"/>
</dbReference>
<keyword evidence="3" id="KW-1185">Reference proteome</keyword>
<organism evidence="2 3">
    <name type="scientific">Lasiosphaeris hirsuta</name>
    <dbReference type="NCBI Taxonomy" id="260670"/>
    <lineage>
        <taxon>Eukaryota</taxon>
        <taxon>Fungi</taxon>
        <taxon>Dikarya</taxon>
        <taxon>Ascomycota</taxon>
        <taxon>Pezizomycotina</taxon>
        <taxon>Sordariomycetes</taxon>
        <taxon>Sordariomycetidae</taxon>
        <taxon>Sordariales</taxon>
        <taxon>Lasiosphaeriaceae</taxon>
        <taxon>Lasiosphaeris</taxon>
    </lineage>
</organism>
<dbReference type="Pfam" id="PF12796">
    <property type="entry name" value="Ank_2"/>
    <property type="match status" value="1"/>
</dbReference>
<evidence type="ECO:0000313" key="3">
    <source>
        <dbReference type="Proteomes" id="UP001172102"/>
    </source>
</evidence>
<proteinExistence type="predicted"/>
<dbReference type="AlphaFoldDB" id="A0AA40DV64"/>
<dbReference type="Proteomes" id="UP001172102">
    <property type="component" value="Unassembled WGS sequence"/>
</dbReference>
<accession>A0AA40DV64</accession>
<dbReference type="EMBL" id="JAUKUA010000004">
    <property type="protein sequence ID" value="KAK0714682.1"/>
    <property type="molecule type" value="Genomic_DNA"/>
</dbReference>
<evidence type="ECO:0000256" key="1">
    <source>
        <dbReference type="SAM" id="MobiDB-lite"/>
    </source>
</evidence>
<dbReference type="PANTHER" id="PTHR24184:SF11">
    <property type="entry name" value="ANKYRIN REPEAT AND SOCS BOX CONTAINING 3"/>
    <property type="match status" value="1"/>
</dbReference>